<sequence>MSVAAHDDIEISILKLPGDASQWELVMRFLTLRRSIFIHKKKWQLFDEGSIEFEQYDTATVATYVIAHRQGEIVAGARLLRCDTKIGPEYSYMIRDAYLKKIEIPSEICFEEPPVTSDAWEITRAISIDKTPIPMQMVLSTIHDYIQKDGGKVCLFLGPPAFLRMARRAGYEPRRVGNIAQDDSGRYLVLAFDIRQTDEAG</sequence>
<keyword evidence="2" id="KW-1185">Reference proteome</keyword>
<evidence type="ECO:0000313" key="2">
    <source>
        <dbReference type="Proteomes" id="UP000184074"/>
    </source>
</evidence>
<dbReference type="Proteomes" id="UP000184074">
    <property type="component" value="Unassembled WGS sequence"/>
</dbReference>
<reference evidence="1 2" key="1">
    <citation type="submission" date="2016-11" db="EMBL/GenBank/DDBJ databases">
        <authorList>
            <person name="Jaros S."/>
            <person name="Januszkiewicz K."/>
            <person name="Wedrychowicz H."/>
        </authorList>
    </citation>
    <scope>NUCLEOTIDE SEQUENCE [LARGE SCALE GENOMIC DNA]</scope>
    <source>
        <strain evidence="1 2">DSM 28715</strain>
    </source>
</reference>
<accession>A0A1M5Q0X0</accession>
<dbReference type="EMBL" id="FQXB01000002">
    <property type="protein sequence ID" value="SHH07917.1"/>
    <property type="molecule type" value="Genomic_DNA"/>
</dbReference>
<dbReference type="Gene3D" id="3.40.630.30">
    <property type="match status" value="1"/>
</dbReference>
<dbReference type="STRING" id="1508389.SAMN05444003_1984"/>
<name>A0A1M5Q0X0_9RHOB</name>
<evidence type="ECO:0000313" key="1">
    <source>
        <dbReference type="EMBL" id="SHH07917.1"/>
    </source>
</evidence>
<dbReference type="GO" id="GO:0016740">
    <property type="term" value="F:transferase activity"/>
    <property type="evidence" value="ECO:0007669"/>
    <property type="project" value="InterPro"/>
</dbReference>
<dbReference type="SUPFAM" id="SSF55729">
    <property type="entry name" value="Acyl-CoA N-acyltransferases (Nat)"/>
    <property type="match status" value="1"/>
</dbReference>
<dbReference type="AlphaFoldDB" id="A0A1M5Q0X0"/>
<gene>
    <name evidence="1" type="ORF">SAMN05444003_1984</name>
</gene>
<organism evidence="1 2">
    <name type="scientific">Cognatiyoonia sediminum</name>
    <dbReference type="NCBI Taxonomy" id="1508389"/>
    <lineage>
        <taxon>Bacteria</taxon>
        <taxon>Pseudomonadati</taxon>
        <taxon>Pseudomonadota</taxon>
        <taxon>Alphaproteobacteria</taxon>
        <taxon>Rhodobacterales</taxon>
        <taxon>Paracoccaceae</taxon>
        <taxon>Cognatiyoonia</taxon>
    </lineage>
</organism>
<proteinExistence type="predicted"/>
<protein>
    <submittedName>
        <fullName evidence="1">Acyl homoserine lactone synthase</fullName>
    </submittedName>
</protein>
<dbReference type="Pfam" id="PF00765">
    <property type="entry name" value="Autoind_synth"/>
    <property type="match status" value="1"/>
</dbReference>
<dbReference type="InterPro" id="IPR001690">
    <property type="entry name" value="Autoind_synthase"/>
</dbReference>
<dbReference type="InterPro" id="IPR016181">
    <property type="entry name" value="Acyl_CoA_acyltransferase"/>
</dbReference>